<keyword evidence="4" id="KW-1185">Reference proteome</keyword>
<evidence type="ECO:0000259" key="2">
    <source>
        <dbReference type="Pfam" id="PF04167"/>
    </source>
</evidence>
<protein>
    <recommendedName>
        <fullName evidence="2">DUF402 domain-containing protein</fullName>
    </recommendedName>
</protein>
<evidence type="ECO:0000313" key="4">
    <source>
        <dbReference type="Proteomes" id="UP000295818"/>
    </source>
</evidence>
<reference evidence="3 4" key="1">
    <citation type="journal article" date="2015" name="Stand. Genomic Sci.">
        <title>Genomic Encyclopedia of Bacterial and Archaeal Type Strains, Phase III: the genomes of soil and plant-associated and newly described type strains.</title>
        <authorList>
            <person name="Whitman W.B."/>
            <person name="Woyke T."/>
            <person name="Klenk H.P."/>
            <person name="Zhou Y."/>
            <person name="Lilburn T.G."/>
            <person name="Beck B.J."/>
            <person name="De Vos P."/>
            <person name="Vandamme P."/>
            <person name="Eisen J.A."/>
            <person name="Garrity G."/>
            <person name="Hugenholtz P."/>
            <person name="Kyrpides N.C."/>
        </authorList>
    </citation>
    <scope>NUCLEOTIDE SEQUENCE [LARGE SCALE GENOMIC DNA]</scope>
    <source>
        <strain evidence="3 4">VKM Ac-2538</strain>
    </source>
</reference>
<dbReference type="InterPro" id="IPR035930">
    <property type="entry name" value="FomD-like_sf"/>
</dbReference>
<dbReference type="Gene3D" id="2.40.380.10">
    <property type="entry name" value="FomD-like"/>
    <property type="match status" value="1"/>
</dbReference>
<dbReference type="EMBL" id="SLWM01000031">
    <property type="protein sequence ID" value="TCO11363.1"/>
    <property type="molecule type" value="Genomic_DNA"/>
</dbReference>
<gene>
    <name evidence="3" type="ORF">EV644_13126</name>
</gene>
<proteinExistence type="predicted"/>
<dbReference type="InterPro" id="IPR007295">
    <property type="entry name" value="DUF402"/>
</dbReference>
<name>A0ABY2B8F3_9ACTN</name>
<organism evidence="3 4">
    <name type="scientific">Kribbella orskensis</name>
    <dbReference type="NCBI Taxonomy" id="2512216"/>
    <lineage>
        <taxon>Bacteria</taxon>
        <taxon>Bacillati</taxon>
        <taxon>Actinomycetota</taxon>
        <taxon>Actinomycetes</taxon>
        <taxon>Propionibacteriales</taxon>
        <taxon>Kribbellaceae</taxon>
        <taxon>Kribbella</taxon>
    </lineage>
</organism>
<sequence length="200" mass="22592">MHDDRVLMDYDFHPDESSVRIFRTPDRGVLRLDNQIVVTEALYDDAVLRHYAFADTWFKVNVTTDLAGNLVETGDAGQRFAFNCDIATPMERAAASTFGVDLFIDVLVRDDATSYIVGDQDEFEQAIEHGLISRAEQQGARDGLRHLLELIERGRLLVWLHEIAPFAACRPPTSPPMTRGPVPRRLQPEVRRTWASSPVS</sequence>
<feature type="region of interest" description="Disordered" evidence="1">
    <location>
        <begin position="171"/>
        <end position="200"/>
    </location>
</feature>
<evidence type="ECO:0000256" key="1">
    <source>
        <dbReference type="SAM" id="MobiDB-lite"/>
    </source>
</evidence>
<evidence type="ECO:0000313" key="3">
    <source>
        <dbReference type="EMBL" id="TCO11363.1"/>
    </source>
</evidence>
<comment type="caution">
    <text evidence="3">The sequence shown here is derived from an EMBL/GenBank/DDBJ whole genome shotgun (WGS) entry which is preliminary data.</text>
</comment>
<dbReference type="Pfam" id="PF04167">
    <property type="entry name" value="DUF402"/>
    <property type="match status" value="1"/>
</dbReference>
<dbReference type="SUPFAM" id="SSF159234">
    <property type="entry name" value="FomD-like"/>
    <property type="match status" value="1"/>
</dbReference>
<dbReference type="Proteomes" id="UP000295818">
    <property type="component" value="Unassembled WGS sequence"/>
</dbReference>
<accession>A0ABY2B8F3</accession>
<feature type="domain" description="DUF402" evidence="2">
    <location>
        <begin position="77"/>
        <end position="154"/>
    </location>
</feature>